<reference evidence="11" key="1">
    <citation type="submission" date="2016-05" db="EMBL/GenBank/DDBJ databases">
        <title>Genistein 8-Dimethylallytransferase Regulates the Non-methoxy Phytoalexin Biosynthesis in Lotus japonicus.</title>
        <authorList>
            <person name="Liu J."/>
            <person name="Jiang W."/>
            <person name="Pang Y."/>
        </authorList>
    </citation>
    <scope>NUCLEOTIDE SEQUENCE</scope>
</reference>
<feature type="transmembrane region" description="Helical" evidence="10">
    <location>
        <begin position="251"/>
        <end position="273"/>
    </location>
</feature>
<organism evidence="11">
    <name type="scientific">Lotus japonicus</name>
    <name type="common">Lotus corniculatus var. japonicus</name>
    <dbReference type="NCBI Taxonomy" id="34305"/>
    <lineage>
        <taxon>Eukaryota</taxon>
        <taxon>Viridiplantae</taxon>
        <taxon>Streptophyta</taxon>
        <taxon>Embryophyta</taxon>
        <taxon>Tracheophyta</taxon>
        <taxon>Spermatophyta</taxon>
        <taxon>Magnoliopsida</taxon>
        <taxon>eudicotyledons</taxon>
        <taxon>Gunneridae</taxon>
        <taxon>Pentapetalae</taxon>
        <taxon>rosids</taxon>
        <taxon>fabids</taxon>
        <taxon>Fabales</taxon>
        <taxon>Fabaceae</taxon>
        <taxon>Papilionoideae</taxon>
        <taxon>50 kb inversion clade</taxon>
        <taxon>NPAAA clade</taxon>
        <taxon>Hologalegina</taxon>
        <taxon>robinioid clade</taxon>
        <taxon>Loteae</taxon>
        <taxon>Lotus</taxon>
    </lineage>
</organism>
<dbReference type="PANTHER" id="PTHR43009">
    <property type="entry name" value="HOMOGENTISATE SOLANESYLTRANSFERASE, CHLOROPLASTIC"/>
    <property type="match status" value="1"/>
</dbReference>
<comment type="similarity">
    <text evidence="2">Belongs to the UbiA prenyltransferase family.</text>
</comment>
<dbReference type="InterPro" id="IPR044878">
    <property type="entry name" value="UbiA_sf"/>
</dbReference>
<dbReference type="InterPro" id="IPR044502">
    <property type="entry name" value="AtHST-like"/>
</dbReference>
<dbReference type="Pfam" id="PF01040">
    <property type="entry name" value="UbiA"/>
    <property type="match status" value="1"/>
</dbReference>
<dbReference type="EMBL" id="KX228698">
    <property type="protein sequence ID" value="ARV85587.1"/>
    <property type="molecule type" value="mRNA"/>
</dbReference>
<gene>
    <name evidence="11" type="primary">PT3</name>
</gene>
<feature type="transmembrane region" description="Helical" evidence="10">
    <location>
        <begin position="386"/>
        <end position="406"/>
    </location>
</feature>
<name>A0A218L3M1_LOTJA</name>
<dbReference type="InterPro" id="IPR000537">
    <property type="entry name" value="UbiA_prenyltransferase"/>
</dbReference>
<feature type="transmembrane region" description="Helical" evidence="10">
    <location>
        <begin position="223"/>
        <end position="244"/>
    </location>
</feature>
<evidence type="ECO:0000256" key="1">
    <source>
        <dbReference type="ARBA" id="ARBA00004508"/>
    </source>
</evidence>
<feature type="transmembrane region" description="Helical" evidence="10">
    <location>
        <begin position="330"/>
        <end position="349"/>
    </location>
</feature>
<dbReference type="OMA" id="WIAYSIN"/>
<proteinExistence type="evidence at transcript level"/>
<evidence type="ECO:0000256" key="4">
    <source>
        <dbReference type="ARBA" id="ARBA00022640"/>
    </source>
</evidence>
<dbReference type="PANTHER" id="PTHR43009:SF6">
    <property type="entry name" value="HOMOGENTISATE PHYTYLTRANSFERASE 1, CHLOROPLASTIC"/>
    <property type="match status" value="1"/>
</dbReference>
<keyword evidence="6 10" id="KW-0812">Transmembrane</keyword>
<feature type="transmembrane region" description="Helical" evidence="10">
    <location>
        <begin position="288"/>
        <end position="309"/>
    </location>
</feature>
<evidence type="ECO:0000256" key="2">
    <source>
        <dbReference type="ARBA" id="ARBA00005985"/>
    </source>
</evidence>
<dbReference type="Gene3D" id="1.10.357.140">
    <property type="entry name" value="UbiA prenyltransferase"/>
    <property type="match status" value="1"/>
</dbReference>
<evidence type="ECO:0000256" key="10">
    <source>
        <dbReference type="SAM" id="Phobius"/>
    </source>
</evidence>
<dbReference type="Gene3D" id="1.20.120.1780">
    <property type="entry name" value="UbiA prenyltransferase"/>
    <property type="match status" value="1"/>
</dbReference>
<dbReference type="GO" id="GO:0004659">
    <property type="term" value="F:prenyltransferase activity"/>
    <property type="evidence" value="ECO:0007669"/>
    <property type="project" value="InterPro"/>
</dbReference>
<evidence type="ECO:0000256" key="9">
    <source>
        <dbReference type="ARBA" id="ARBA00023136"/>
    </source>
</evidence>
<dbReference type="AlphaFoldDB" id="A0A218L3M1"/>
<keyword evidence="5" id="KW-0808">Transferase</keyword>
<feature type="transmembrane region" description="Helical" evidence="10">
    <location>
        <begin position="197"/>
        <end position="217"/>
    </location>
</feature>
<comment type="subcellular location">
    <subcellularLocation>
        <location evidence="1">Plastid</location>
        <location evidence="1">Chloroplast membrane</location>
        <topology evidence="1">Multi-pass membrane protein</topology>
    </subcellularLocation>
</comment>
<dbReference type="OrthoDB" id="1502398at2759"/>
<evidence type="ECO:0000256" key="8">
    <source>
        <dbReference type="ARBA" id="ARBA00022989"/>
    </source>
</evidence>
<evidence type="ECO:0000256" key="5">
    <source>
        <dbReference type="ARBA" id="ARBA00022679"/>
    </source>
</evidence>
<accession>A0A218L3M1</accession>
<dbReference type="SMR" id="A0A218L3M1"/>
<dbReference type="CDD" id="cd13960">
    <property type="entry name" value="PT_UbiA_HPT1"/>
    <property type="match status" value="1"/>
</dbReference>
<sequence length="410" mass="46093">MMESFLVGSLPNASSFTTGGNLLRSKHRANKNIYYASSYAPKASQQERKTKKEDNILSFQRPSLNSHFKCIEGLSTNQERNRKCVVQASPMPSFEYEHHASGAKNILDSVKNFLEAFYMFCTPYAMIGRTISTISACLLAVNKLSDISPLFFTGLLQIMIPFLFMDIYIAGINQLFDVEIDKINKPYLPLASGKLSITSGVIIVASCLIMSFGSAWIMGSWPVIWSLLACSTLWTCYSANVPLLRWKRRPVLAAMCFLIPWAFVFPIAFFFHIQTFVFKRPAMFPRSLNFVMVFMSLYSIGIALFKDLPDIEGDKKHGISTFATRFGQKPVFWFCVSLFEIAFGIALGVGATSSFMWSKIVTGMGNVVLASVLWHNAKSVDLKSKASLSSFYMLAWKLLFAEYLLMPLVR</sequence>
<keyword evidence="3" id="KW-0150">Chloroplast</keyword>
<dbReference type="GO" id="GO:0031969">
    <property type="term" value="C:chloroplast membrane"/>
    <property type="evidence" value="ECO:0007669"/>
    <property type="project" value="UniProtKB-SubCell"/>
</dbReference>
<keyword evidence="4" id="KW-0934">Plastid</keyword>
<evidence type="ECO:0000313" key="11">
    <source>
        <dbReference type="EMBL" id="ARV85587.1"/>
    </source>
</evidence>
<feature type="transmembrane region" description="Helical" evidence="10">
    <location>
        <begin position="147"/>
        <end position="176"/>
    </location>
</feature>
<evidence type="ECO:0000256" key="6">
    <source>
        <dbReference type="ARBA" id="ARBA00022692"/>
    </source>
</evidence>
<protein>
    <submittedName>
        <fullName evidence="11">PT3 protein</fullName>
    </submittedName>
</protein>
<evidence type="ECO:0000256" key="7">
    <source>
        <dbReference type="ARBA" id="ARBA00022946"/>
    </source>
</evidence>
<keyword evidence="7" id="KW-0809">Transit peptide</keyword>
<keyword evidence="9 10" id="KW-0472">Membrane</keyword>
<keyword evidence="8 10" id="KW-1133">Transmembrane helix</keyword>
<feature type="transmembrane region" description="Helical" evidence="10">
    <location>
        <begin position="355"/>
        <end position="374"/>
    </location>
</feature>
<evidence type="ECO:0000256" key="3">
    <source>
        <dbReference type="ARBA" id="ARBA00022528"/>
    </source>
</evidence>